<feature type="region of interest" description="Disordered" evidence="1">
    <location>
        <begin position="15"/>
        <end position="61"/>
    </location>
</feature>
<evidence type="ECO:0008006" key="4">
    <source>
        <dbReference type="Google" id="ProtNLM"/>
    </source>
</evidence>
<dbReference type="Proteomes" id="UP000824120">
    <property type="component" value="Chromosome 4"/>
</dbReference>
<feature type="compositionally biased region" description="Polar residues" evidence="1">
    <location>
        <begin position="29"/>
        <end position="39"/>
    </location>
</feature>
<dbReference type="OrthoDB" id="1751762at2759"/>
<protein>
    <recommendedName>
        <fullName evidence="4">No apical meristem-associated C-terminal domain-containing protein</fullName>
    </recommendedName>
</protein>
<feature type="non-terminal residue" evidence="2">
    <location>
        <position position="124"/>
    </location>
</feature>
<keyword evidence="3" id="KW-1185">Reference proteome</keyword>
<dbReference type="EMBL" id="JACXVP010000004">
    <property type="protein sequence ID" value="KAG5610878.1"/>
    <property type="molecule type" value="Genomic_DNA"/>
</dbReference>
<name>A0A9J5ZIW2_SOLCO</name>
<dbReference type="AlphaFoldDB" id="A0A9J5ZIW2"/>
<comment type="caution">
    <text evidence="2">The sequence shown here is derived from an EMBL/GenBank/DDBJ whole genome shotgun (WGS) entry which is preliminary data.</text>
</comment>
<gene>
    <name evidence="2" type="ORF">H5410_022159</name>
</gene>
<reference evidence="2 3" key="1">
    <citation type="submission" date="2020-09" db="EMBL/GenBank/DDBJ databases">
        <title>De no assembly of potato wild relative species, Solanum commersonii.</title>
        <authorList>
            <person name="Cho K."/>
        </authorList>
    </citation>
    <scope>NUCLEOTIDE SEQUENCE [LARGE SCALE GENOMIC DNA]</scope>
    <source>
        <strain evidence="2">LZ3.2</strain>
        <tissue evidence="2">Leaf</tissue>
    </source>
</reference>
<sequence length="124" mass="14056">IERAVRKLNGCIRQVENLHPSGDSEKDIVSNSTSSQRSSGVKKAKMKRKVDEGFSSTSKSVELQNDQLAEMLANSNSEKKLDTELKDRALKLKEYKEENKIILMNLNGIVDPNVMNLFEKNKFK</sequence>
<proteinExistence type="predicted"/>
<accession>A0A9J5ZIW2</accession>
<organism evidence="2 3">
    <name type="scientific">Solanum commersonii</name>
    <name type="common">Commerson's wild potato</name>
    <name type="synonym">Commerson's nightshade</name>
    <dbReference type="NCBI Taxonomy" id="4109"/>
    <lineage>
        <taxon>Eukaryota</taxon>
        <taxon>Viridiplantae</taxon>
        <taxon>Streptophyta</taxon>
        <taxon>Embryophyta</taxon>
        <taxon>Tracheophyta</taxon>
        <taxon>Spermatophyta</taxon>
        <taxon>Magnoliopsida</taxon>
        <taxon>eudicotyledons</taxon>
        <taxon>Gunneridae</taxon>
        <taxon>Pentapetalae</taxon>
        <taxon>asterids</taxon>
        <taxon>lamiids</taxon>
        <taxon>Solanales</taxon>
        <taxon>Solanaceae</taxon>
        <taxon>Solanoideae</taxon>
        <taxon>Solaneae</taxon>
        <taxon>Solanum</taxon>
    </lineage>
</organism>
<evidence type="ECO:0000256" key="1">
    <source>
        <dbReference type="SAM" id="MobiDB-lite"/>
    </source>
</evidence>
<evidence type="ECO:0000313" key="3">
    <source>
        <dbReference type="Proteomes" id="UP000824120"/>
    </source>
</evidence>
<evidence type="ECO:0000313" key="2">
    <source>
        <dbReference type="EMBL" id="KAG5610878.1"/>
    </source>
</evidence>